<name>A0A0B7I2T7_9FLAO</name>
<dbReference type="PROSITE" id="PS51257">
    <property type="entry name" value="PROKAR_LIPOPROTEIN"/>
    <property type="match status" value="1"/>
</dbReference>
<sequence>MKFYTILFVTLALFSCSSNQKNEIEPKSPSPLIMESVETPKELFRPSKVIANEKYVIVFNNVHEQMFNVFSPELKYLYSFGNIGQGPNDLNMVIQESFELEGNEFSMLDMRSFVTYQLGDTTAVGKDKQHIISEESVFNKAKKLSNDSFIFLPYSYKENQSDIHKYDFKDGKITDFGEKISPKPEEIHEPYLLSSILSVNKNNQRVAQFYQHKPEFKIYDFQGKVLHKGAVSIEQTDDKRLYFAEVYSTESFIYVLWVNSTKENVMKHMDKFRPELMLFDWEGNLLEQFKFNIPVISFAVTPDEKMMVATSLKETDVNTLYKVKLPR</sequence>
<accession>A0A0B7I2T7</accession>
<dbReference type="EMBL" id="CDOI01000057">
    <property type="protein sequence ID" value="CEN44038.1"/>
    <property type="molecule type" value="Genomic_DNA"/>
</dbReference>
<dbReference type="Pfam" id="PF15869">
    <property type="entry name" value="TolB_like"/>
    <property type="match status" value="1"/>
</dbReference>
<gene>
    <name evidence="1" type="ORF">CCAND38_150040</name>
</gene>
<proteinExistence type="predicted"/>
<organism evidence="1 2">
    <name type="scientific">Capnocytophaga canis</name>
    <dbReference type="NCBI Taxonomy" id="1848903"/>
    <lineage>
        <taxon>Bacteria</taxon>
        <taxon>Pseudomonadati</taxon>
        <taxon>Bacteroidota</taxon>
        <taxon>Flavobacteriia</taxon>
        <taxon>Flavobacteriales</taxon>
        <taxon>Flavobacteriaceae</taxon>
        <taxon>Capnocytophaga</taxon>
    </lineage>
</organism>
<keyword evidence="2" id="KW-1185">Reference proteome</keyword>
<evidence type="ECO:0000313" key="1">
    <source>
        <dbReference type="EMBL" id="CEN44038.1"/>
    </source>
</evidence>
<dbReference type="Proteomes" id="UP000045051">
    <property type="component" value="Unassembled WGS sequence"/>
</dbReference>
<evidence type="ECO:0000313" key="2">
    <source>
        <dbReference type="Proteomes" id="UP000045051"/>
    </source>
</evidence>
<reference evidence="1 2" key="1">
    <citation type="submission" date="2015-01" db="EMBL/GenBank/DDBJ databases">
        <authorList>
            <person name="MANFREDI Pablo"/>
        </authorList>
    </citation>
    <scope>NUCLEOTIDE SEQUENCE [LARGE SCALE GENOMIC DNA]</scope>
    <source>
        <strain evidence="1 2">CcD38</strain>
    </source>
</reference>
<dbReference type="SUPFAM" id="SSF69304">
    <property type="entry name" value="Tricorn protease N-terminal domain"/>
    <property type="match status" value="1"/>
</dbReference>
<dbReference type="AlphaFoldDB" id="A0A0B7I2T7"/>
<dbReference type="RefSeq" id="WP_042343440.1">
    <property type="nucleotide sequence ID" value="NZ_CDOH01000126.1"/>
</dbReference>
<protein>
    <submittedName>
        <fullName evidence="1">Uncharacterized protein</fullName>
    </submittedName>
</protein>